<dbReference type="PRINTS" id="PR01210">
    <property type="entry name" value="GGTRANSPTASE"/>
</dbReference>
<name>A0A251X359_9GAMM</name>
<comment type="PTM">
    <text evidence="6">Cleaved by autocatalysis into a large and a small subunit.</text>
</comment>
<comment type="catalytic activity">
    <reaction evidence="3 6">
        <text>an N-terminal (5-L-glutamyl)-[peptide] + an alpha-amino acid = 5-L-glutamyl amino acid + an N-terminal L-alpha-aminoacyl-[peptide]</text>
        <dbReference type="Rhea" id="RHEA:23904"/>
        <dbReference type="Rhea" id="RHEA-COMP:9780"/>
        <dbReference type="Rhea" id="RHEA-COMP:9795"/>
        <dbReference type="ChEBI" id="CHEBI:77644"/>
        <dbReference type="ChEBI" id="CHEBI:78597"/>
        <dbReference type="ChEBI" id="CHEBI:78599"/>
        <dbReference type="ChEBI" id="CHEBI:78608"/>
        <dbReference type="EC" id="2.3.2.2"/>
    </reaction>
</comment>
<dbReference type="EC" id="2.3.2.2" evidence="6"/>
<dbReference type="PANTHER" id="PTHR43881">
    <property type="entry name" value="GAMMA-GLUTAMYLTRANSPEPTIDASE (AFU_ORTHOLOGUE AFUA_4G13580)"/>
    <property type="match status" value="1"/>
</dbReference>
<dbReference type="InterPro" id="IPR029055">
    <property type="entry name" value="Ntn_hydrolases_N"/>
</dbReference>
<evidence type="ECO:0000256" key="1">
    <source>
        <dbReference type="ARBA" id="ARBA00001049"/>
    </source>
</evidence>
<dbReference type="SUPFAM" id="SSF56235">
    <property type="entry name" value="N-terminal nucleophile aminohydrolases (Ntn hydrolases)"/>
    <property type="match status" value="1"/>
</dbReference>
<dbReference type="Gene3D" id="1.10.246.130">
    <property type="match status" value="1"/>
</dbReference>
<dbReference type="NCBIfam" id="TIGR00066">
    <property type="entry name" value="g_glut_trans"/>
    <property type="match status" value="1"/>
</dbReference>
<comment type="subunit">
    <text evidence="6">This enzyme consists of two polypeptide chains, which are synthesized in precursor form from a single polypeptide.</text>
</comment>
<comment type="similarity">
    <text evidence="6">Belongs to the gamma-glutamyltransferase family.</text>
</comment>
<dbReference type="AlphaFoldDB" id="A0A251X359"/>
<evidence type="ECO:0000256" key="6">
    <source>
        <dbReference type="RuleBase" id="RU368036"/>
    </source>
</evidence>
<keyword evidence="6 7" id="KW-0808">Transferase</keyword>
<keyword evidence="6" id="KW-0317">Glutathione biosynthesis</keyword>
<keyword evidence="6" id="KW-0378">Hydrolase</keyword>
<comment type="catalytic activity">
    <reaction evidence="1 6">
        <text>an S-substituted glutathione + H2O = an S-substituted L-cysteinylglycine + L-glutamate</text>
        <dbReference type="Rhea" id="RHEA:59468"/>
        <dbReference type="ChEBI" id="CHEBI:15377"/>
        <dbReference type="ChEBI" id="CHEBI:29985"/>
        <dbReference type="ChEBI" id="CHEBI:90779"/>
        <dbReference type="ChEBI" id="CHEBI:143103"/>
        <dbReference type="EC" id="3.4.19.13"/>
    </reaction>
</comment>
<evidence type="ECO:0000313" key="7">
    <source>
        <dbReference type="EMBL" id="OUD11715.1"/>
    </source>
</evidence>
<dbReference type="EMBL" id="MSLT01000024">
    <property type="protein sequence ID" value="OUD11715.1"/>
    <property type="molecule type" value="Genomic_DNA"/>
</dbReference>
<evidence type="ECO:0000256" key="3">
    <source>
        <dbReference type="ARBA" id="ARBA00047417"/>
    </source>
</evidence>
<dbReference type="Pfam" id="PF01019">
    <property type="entry name" value="G_glu_transpept"/>
    <property type="match status" value="1"/>
</dbReference>
<feature type="binding site" evidence="5">
    <location>
        <position position="435"/>
    </location>
    <ligand>
        <name>L-glutamate</name>
        <dbReference type="ChEBI" id="CHEBI:29985"/>
    </ligand>
</feature>
<dbReference type="PANTHER" id="PTHR43881:SF1">
    <property type="entry name" value="GAMMA-GLUTAMYLTRANSPEPTIDASE (AFU_ORTHOLOGUE AFUA_4G13580)"/>
    <property type="match status" value="1"/>
</dbReference>
<dbReference type="Proteomes" id="UP000194798">
    <property type="component" value="Unassembled WGS sequence"/>
</dbReference>
<dbReference type="GO" id="GO:0103068">
    <property type="term" value="F:leukotriene C4 gamma-glutamyl transferase activity"/>
    <property type="evidence" value="ECO:0007669"/>
    <property type="project" value="UniProtKB-EC"/>
</dbReference>
<dbReference type="UniPathway" id="UPA00204"/>
<dbReference type="GO" id="GO:0006751">
    <property type="term" value="P:glutathione catabolic process"/>
    <property type="evidence" value="ECO:0007669"/>
    <property type="project" value="UniProtKB-UniRule"/>
</dbReference>
<evidence type="ECO:0000256" key="5">
    <source>
        <dbReference type="PIRSR" id="PIRSR600101-2"/>
    </source>
</evidence>
<evidence type="ECO:0000256" key="4">
    <source>
        <dbReference type="PIRSR" id="PIRSR600101-1"/>
    </source>
</evidence>
<evidence type="ECO:0000256" key="2">
    <source>
        <dbReference type="ARBA" id="ARBA00001089"/>
    </source>
</evidence>
<keyword evidence="6" id="KW-0012">Acyltransferase</keyword>
<comment type="caution">
    <text evidence="7">The sequence shown here is derived from an EMBL/GenBank/DDBJ whole genome shotgun (WGS) entry which is preliminary data.</text>
</comment>
<comment type="catalytic activity">
    <reaction evidence="2 6">
        <text>glutathione + H2O = L-cysteinylglycine + L-glutamate</text>
        <dbReference type="Rhea" id="RHEA:28807"/>
        <dbReference type="ChEBI" id="CHEBI:15377"/>
        <dbReference type="ChEBI" id="CHEBI:29985"/>
        <dbReference type="ChEBI" id="CHEBI:57925"/>
        <dbReference type="ChEBI" id="CHEBI:61694"/>
        <dbReference type="EC" id="3.4.19.13"/>
    </reaction>
</comment>
<proteinExistence type="inferred from homology"/>
<keyword evidence="6" id="KW-0865">Zymogen</keyword>
<dbReference type="EC" id="3.4.19.13" evidence="6"/>
<keyword evidence="8" id="KW-1185">Reference proteome</keyword>
<dbReference type="GO" id="GO:0036374">
    <property type="term" value="F:glutathione hydrolase activity"/>
    <property type="evidence" value="ECO:0007669"/>
    <property type="project" value="UniProtKB-UniRule"/>
</dbReference>
<dbReference type="RefSeq" id="WP_086489729.1">
    <property type="nucleotide sequence ID" value="NZ_MSLT01000024.1"/>
</dbReference>
<feature type="active site" description="Nucleophile" evidence="4">
    <location>
        <position position="352"/>
    </location>
</feature>
<comment type="pathway">
    <text evidence="6">Sulfur metabolism; glutathione metabolism.</text>
</comment>
<dbReference type="InterPro" id="IPR043138">
    <property type="entry name" value="GGT_lsub"/>
</dbReference>
<gene>
    <name evidence="7" type="ORF">TPSD3_16825</name>
</gene>
<dbReference type="Gene3D" id="3.60.20.40">
    <property type="match status" value="1"/>
</dbReference>
<dbReference type="GO" id="GO:0006750">
    <property type="term" value="P:glutathione biosynthetic process"/>
    <property type="evidence" value="ECO:0007669"/>
    <property type="project" value="UniProtKB-KW"/>
</dbReference>
<protein>
    <recommendedName>
        <fullName evidence="6">Glutathione hydrolase proenzyme</fullName>
        <ecNumber evidence="6">2.3.2.2</ecNumber>
        <ecNumber evidence="6">3.4.19.13</ecNumber>
    </recommendedName>
    <component>
        <recommendedName>
            <fullName evidence="6">Glutathione hydrolase large chain</fullName>
        </recommendedName>
    </component>
    <component>
        <recommendedName>
            <fullName evidence="6">Glutathione hydrolase small chain</fullName>
        </recommendedName>
    </component>
</protein>
<evidence type="ECO:0000313" key="8">
    <source>
        <dbReference type="Proteomes" id="UP000194798"/>
    </source>
</evidence>
<organism evidence="7 8">
    <name type="scientific">Thioflexithrix psekupsensis</name>
    <dbReference type="NCBI Taxonomy" id="1570016"/>
    <lineage>
        <taxon>Bacteria</taxon>
        <taxon>Pseudomonadati</taxon>
        <taxon>Pseudomonadota</taxon>
        <taxon>Gammaproteobacteria</taxon>
        <taxon>Thiotrichales</taxon>
        <taxon>Thioflexithrix</taxon>
    </lineage>
</organism>
<accession>A0A251X359</accession>
<dbReference type="InterPro" id="IPR043137">
    <property type="entry name" value="GGT_ssub_C"/>
</dbReference>
<dbReference type="OrthoDB" id="5297205at2"/>
<dbReference type="InterPro" id="IPR052896">
    <property type="entry name" value="GGT-like_enzyme"/>
</dbReference>
<reference evidence="7 8" key="1">
    <citation type="submission" date="2016-12" db="EMBL/GenBank/DDBJ databases">
        <title>Thioflexothrix psekupsii D3 genome sequencing and assembly.</title>
        <authorList>
            <person name="Fomenkov A."/>
            <person name="Vincze T."/>
            <person name="Grabovich M."/>
            <person name="Anton B.P."/>
            <person name="Dubinina G."/>
            <person name="Orlova M."/>
            <person name="Belousova E."/>
            <person name="Roberts R.J."/>
        </authorList>
    </citation>
    <scope>NUCLEOTIDE SEQUENCE [LARGE SCALE GENOMIC DNA]</scope>
    <source>
        <strain evidence="7">D3</strain>
    </source>
</reference>
<sequence length="536" mass="57840">MSYFQSRRSAVLARRGAVATSQPLAAQAGLQMLMAGGNAVDAAVAAAATLAVVEPMSTGLGGDLFCLIWDAKTKQVYALNSSGRAPAHADPEAMRRKGYQKMPLSGADVACSVTVPGTVAGWEAALRRHGRMSFKEVLQPAIMYAETGFPVSELIATMWQEAESKLTASVSGQELLYNGRAPRYGDVVVLSTLAKSLRQLYEGGAAAFYEGELARQVADYVQKNGGWLTVDDLRQHQATWETPLNIDYRGTTVWQCPPNGQGLTVLSALNLLQQFDVKDFPAQTSARYHLLIEIMRLAFADGLHYITDPRTDPVPVAALLDKTYAKNRAALIHPDHALQNVSYGIIPPSSDTIYVSAVDSEGHACSLINSTFQSFGSGLVVPKTGISLQNRGAGFNLIEGHPRCLAPEKRPYHTIIPGMATKNGEFYLSFGVMGAFQQPQGQLQVLNHLLDEKMDIQAALDALRFGIDLETNVIRLEAGVPQEIVDGLQKRGHCVTILDGWQRMELGGGQAIIRDPETGVLFAGSEPRKDGAAVGF</sequence>
<dbReference type="InterPro" id="IPR000101">
    <property type="entry name" value="GGT_peptidase"/>
</dbReference>